<evidence type="ECO:0000313" key="3">
    <source>
        <dbReference type="Proteomes" id="UP000199310"/>
    </source>
</evidence>
<reference evidence="3" key="1">
    <citation type="submission" date="2016-10" db="EMBL/GenBank/DDBJ databases">
        <authorList>
            <person name="Varghese N."/>
            <person name="Submissions S."/>
        </authorList>
    </citation>
    <scope>NUCLEOTIDE SEQUENCE [LARGE SCALE GENOMIC DNA]</scope>
    <source>
        <strain evidence="3">DSM 3695</strain>
    </source>
</reference>
<gene>
    <name evidence="2" type="ORF">SAMN04488122_4565</name>
</gene>
<protein>
    <recommendedName>
        <fullName evidence="1">Type II CBASS E2 protein domain-containing protein</fullName>
    </recommendedName>
</protein>
<dbReference type="RefSeq" id="WP_089898345.1">
    <property type="nucleotide sequence ID" value="NZ_FOJG01000002.1"/>
</dbReference>
<dbReference type="Pfam" id="PF26395">
    <property type="entry name" value="E2-CBASS"/>
    <property type="match status" value="1"/>
</dbReference>
<evidence type="ECO:0000259" key="1">
    <source>
        <dbReference type="Pfam" id="PF26395"/>
    </source>
</evidence>
<keyword evidence="3" id="KW-1185">Reference proteome</keyword>
<proteinExistence type="predicted"/>
<dbReference type="OrthoDB" id="4736406at2"/>
<sequence>MGGKYNKIKGRNLGEQAAYIKSQYPEFKAYVEKGQLHIKGYCQPTARSQQYNFTIKYIPGKIPEVKITSPKLILNKNLKKLHHTYDGEKLCLFFPDFEEFNSSKLMGDTIIPWITLWLYYYELSVNDSTGSWLGGGTTH</sequence>
<feature type="domain" description="Type II CBASS E2 protein" evidence="1">
    <location>
        <begin position="16"/>
        <end position="137"/>
    </location>
</feature>
<accession>A0A1I0S7S2</accession>
<dbReference type="InterPro" id="IPR058588">
    <property type="entry name" value="E2-CBASS"/>
</dbReference>
<name>A0A1I0S7S2_9BACT</name>
<dbReference type="EMBL" id="FOJG01000002">
    <property type="protein sequence ID" value="SEW51887.1"/>
    <property type="molecule type" value="Genomic_DNA"/>
</dbReference>
<evidence type="ECO:0000313" key="2">
    <source>
        <dbReference type="EMBL" id="SEW51887.1"/>
    </source>
</evidence>
<dbReference type="Proteomes" id="UP000199310">
    <property type="component" value="Unassembled WGS sequence"/>
</dbReference>
<dbReference type="AlphaFoldDB" id="A0A1I0S7S2"/>
<dbReference type="STRING" id="29529.SAMN04488122_4565"/>
<organism evidence="2 3">
    <name type="scientific">Chitinophaga arvensicola</name>
    <dbReference type="NCBI Taxonomy" id="29529"/>
    <lineage>
        <taxon>Bacteria</taxon>
        <taxon>Pseudomonadati</taxon>
        <taxon>Bacteroidota</taxon>
        <taxon>Chitinophagia</taxon>
        <taxon>Chitinophagales</taxon>
        <taxon>Chitinophagaceae</taxon>
        <taxon>Chitinophaga</taxon>
    </lineage>
</organism>